<sequence>MEQNENDFTNYTGETLDKRKELFDAAMLDSGTPGYTAPLINSLRGFRLLGRGPAMMPLSDNTIGLAFVTRPQLNLTDDNVSRSEKLCSLIGVSQYSMGAYIRGMLDERWAAANQPIMLNNQIPFITCLTEYLKTSTGFGDLQIQTQSSEPGIRDQVYQRVSSKLEENGTFTMAQTYYNPKPSVIPALFQVWEDYISEVTSGDRNLSPRDFYLFGNRIDYDCRIYHLIMNKDAEFLEHIFATVQSIPTTYPAGSMANIDNTQNSLRAEGQDDFSVQFSSVGMRFNELGLIQSFNEHTYLYNPALRPENRNKYYRMLSTKEYQAYNYGAIPLLLPVQGDKRNDSGPGRYGIKLCWFVQK</sequence>
<protein>
    <recommendedName>
        <fullName evidence="3">Virion structural protein</fullName>
    </recommendedName>
</protein>
<dbReference type="Pfam" id="PF23971">
    <property type="entry name" value="Phage_TTP_15"/>
    <property type="match status" value="1"/>
</dbReference>
<evidence type="ECO:0008006" key="3">
    <source>
        <dbReference type="Google" id="ProtNLM"/>
    </source>
</evidence>
<name>A0A514TV05_9CAUD</name>
<evidence type="ECO:0000313" key="2">
    <source>
        <dbReference type="Proteomes" id="UP000317703"/>
    </source>
</evidence>
<dbReference type="Proteomes" id="UP000317703">
    <property type="component" value="Segment"/>
</dbReference>
<accession>A0A514TV05</accession>
<gene>
    <name evidence="1" type="ORF">PS1_0097</name>
</gene>
<evidence type="ECO:0000313" key="1">
    <source>
        <dbReference type="EMBL" id="QDJ96856.1"/>
    </source>
</evidence>
<dbReference type="EMBL" id="MN032614">
    <property type="protein sequence ID" value="QDJ96856.1"/>
    <property type="molecule type" value="Genomic_DNA"/>
</dbReference>
<proteinExistence type="predicted"/>
<reference evidence="1" key="1">
    <citation type="submission" date="2019-06" db="EMBL/GenBank/DDBJ databases">
        <title>Complete genome sequence of Aeromonas hydrophila bacteriophage PS1.</title>
        <authorList>
            <person name="Rai S."/>
            <person name="Tyagi A."/>
            <person name="Kumar N."/>
            <person name="Singh N."/>
        </authorList>
    </citation>
    <scope>NUCLEOTIDE SEQUENCE [LARGE SCALE GENOMIC DNA]</scope>
</reference>
<keyword evidence="2" id="KW-1185">Reference proteome</keyword>
<dbReference type="InterPro" id="IPR057582">
    <property type="entry name" value="Phage_TTP_15"/>
</dbReference>
<organism evidence="1 2">
    <name type="scientific">Aeromonas phage PS1</name>
    <dbReference type="NCBI Taxonomy" id="2591406"/>
    <lineage>
        <taxon>Viruses</taxon>
        <taxon>Duplodnaviria</taxon>
        <taxon>Heunggongvirae</taxon>
        <taxon>Uroviricota</taxon>
        <taxon>Caudoviricetes</taxon>
        <taxon>Chimalliviridae</taxon>
        <taxon>Ferozepurvirus</taxon>
        <taxon>Ferozepurvirus PS1</taxon>
    </lineage>
</organism>